<sequence>MNYGIWLSFNNQAEGFQIPVNPGSIEIGDGSKGTTYDVAGLGEINVIKNPKLSEYSFSSIFPSLSSRRAFVSGITVDPLVQADLQYAPEDYINYLTKWMGTKRPIRFVFTGDSFDINVAASIESFEWKEVAGSGGDVEYTLKMKKYVFYSAQKVKVEKATATKPATIKKVAAARANDRQTPGTYKLRSGDTLWKIAKSQLGNGDRWKEIQKVNGLTDAQLKSLPVGKVLKLPGGTGGNHA</sequence>
<dbReference type="Pfam" id="PF01476">
    <property type="entry name" value="LysM"/>
    <property type="match status" value="1"/>
</dbReference>
<protein>
    <submittedName>
        <fullName evidence="2">LysM peptidoglycan-binding domain-containing protein</fullName>
    </submittedName>
</protein>
<evidence type="ECO:0000313" key="3">
    <source>
        <dbReference type="Proteomes" id="UP000547209"/>
    </source>
</evidence>
<dbReference type="InterPro" id="IPR018392">
    <property type="entry name" value="LysM"/>
</dbReference>
<dbReference type="AlphaFoldDB" id="A0A7X0VF62"/>
<organism evidence="2 3">
    <name type="scientific">Cohnella nanjingensis</name>
    <dbReference type="NCBI Taxonomy" id="1387779"/>
    <lineage>
        <taxon>Bacteria</taxon>
        <taxon>Bacillati</taxon>
        <taxon>Bacillota</taxon>
        <taxon>Bacilli</taxon>
        <taxon>Bacillales</taxon>
        <taxon>Paenibacillaceae</taxon>
        <taxon>Cohnella</taxon>
    </lineage>
</organism>
<reference evidence="2 3" key="1">
    <citation type="submission" date="2020-08" db="EMBL/GenBank/DDBJ databases">
        <title>Cohnella phylogeny.</title>
        <authorList>
            <person name="Dunlap C."/>
        </authorList>
    </citation>
    <scope>NUCLEOTIDE SEQUENCE [LARGE SCALE GENOMIC DNA]</scope>
    <source>
        <strain evidence="2 3">DSM 28246</strain>
    </source>
</reference>
<feature type="domain" description="LysM" evidence="1">
    <location>
        <begin position="182"/>
        <end position="231"/>
    </location>
</feature>
<dbReference type="Gene3D" id="3.10.350.10">
    <property type="entry name" value="LysM domain"/>
    <property type="match status" value="1"/>
</dbReference>
<keyword evidence="3" id="KW-1185">Reference proteome</keyword>
<dbReference type="PANTHER" id="PTHR34700">
    <property type="entry name" value="POTASSIUM BINDING PROTEIN KBP"/>
    <property type="match status" value="1"/>
</dbReference>
<dbReference type="SMART" id="SM00257">
    <property type="entry name" value="LysM"/>
    <property type="match status" value="1"/>
</dbReference>
<dbReference type="PANTHER" id="PTHR34700:SF4">
    <property type="entry name" value="PHAGE-LIKE ELEMENT PBSX PROTEIN XKDP"/>
    <property type="match status" value="1"/>
</dbReference>
<dbReference type="Proteomes" id="UP000547209">
    <property type="component" value="Unassembled WGS sequence"/>
</dbReference>
<gene>
    <name evidence="2" type="ORF">H7C19_06240</name>
</gene>
<name>A0A7X0VF62_9BACL</name>
<evidence type="ECO:0000313" key="2">
    <source>
        <dbReference type="EMBL" id="MBB6670284.1"/>
    </source>
</evidence>
<dbReference type="InterPro" id="IPR052196">
    <property type="entry name" value="Bact_Kbp"/>
</dbReference>
<evidence type="ECO:0000259" key="1">
    <source>
        <dbReference type="PROSITE" id="PS51782"/>
    </source>
</evidence>
<proteinExistence type="predicted"/>
<dbReference type="RefSeq" id="WP_185141721.1">
    <property type="nucleotide sequence ID" value="NZ_JACJVP010000007.1"/>
</dbReference>
<comment type="caution">
    <text evidence="2">The sequence shown here is derived from an EMBL/GenBank/DDBJ whole genome shotgun (WGS) entry which is preliminary data.</text>
</comment>
<dbReference type="SUPFAM" id="SSF54106">
    <property type="entry name" value="LysM domain"/>
    <property type="match status" value="1"/>
</dbReference>
<dbReference type="InterPro" id="IPR036779">
    <property type="entry name" value="LysM_dom_sf"/>
</dbReference>
<dbReference type="EMBL" id="JACJVP010000007">
    <property type="protein sequence ID" value="MBB6670284.1"/>
    <property type="molecule type" value="Genomic_DNA"/>
</dbReference>
<dbReference type="CDD" id="cd00118">
    <property type="entry name" value="LysM"/>
    <property type="match status" value="1"/>
</dbReference>
<dbReference type="PROSITE" id="PS51782">
    <property type="entry name" value="LYSM"/>
    <property type="match status" value="1"/>
</dbReference>
<accession>A0A7X0VF62</accession>